<feature type="compositionally biased region" description="Basic and acidic residues" evidence="1">
    <location>
        <begin position="39"/>
        <end position="49"/>
    </location>
</feature>
<dbReference type="InterPro" id="IPR009045">
    <property type="entry name" value="Zn_M74/Hedgehog-like"/>
</dbReference>
<keyword evidence="4" id="KW-1185">Reference proteome</keyword>
<feature type="domain" description="Peptidase M15C" evidence="2">
    <location>
        <begin position="159"/>
        <end position="239"/>
    </location>
</feature>
<evidence type="ECO:0000259" key="2">
    <source>
        <dbReference type="Pfam" id="PF13539"/>
    </source>
</evidence>
<accession>A0ABR7LPS4</accession>
<feature type="region of interest" description="Disordered" evidence="1">
    <location>
        <begin position="16"/>
        <end position="53"/>
    </location>
</feature>
<organism evidence="3 4">
    <name type="scientific">Actinomadura alba</name>
    <dbReference type="NCBI Taxonomy" id="406431"/>
    <lineage>
        <taxon>Bacteria</taxon>
        <taxon>Bacillati</taxon>
        <taxon>Actinomycetota</taxon>
        <taxon>Actinomycetes</taxon>
        <taxon>Streptosporangiales</taxon>
        <taxon>Thermomonosporaceae</taxon>
        <taxon>Actinomadura</taxon>
    </lineage>
</organism>
<comment type="caution">
    <text evidence="3">The sequence shown here is derived from an EMBL/GenBank/DDBJ whole genome shotgun (WGS) entry which is preliminary data.</text>
</comment>
<dbReference type="Gene3D" id="3.30.1380.10">
    <property type="match status" value="1"/>
</dbReference>
<name>A0ABR7LPS4_9ACTN</name>
<sequence length="243" mass="26885">MVLVIEVAVLLAGCGREGERGGPAGKPPSETSPQQPPEGTRKPAAEEPGQRPAVQRFSGTIGKIPSRNTVKYSWRPGCPVPLSRLRLLRMTYWGFDRRTHTGEMVVNARVADDVVKVFRRLYDQRYPVRRMQLVDVYKGSDFASIDADNTSAFNCRAATGSSSWSQHAYGLAIDVNPCENPYVTGSGQTAHKHCRKHVDRARRNPGVIRAGDKTVRAFRSIGWGWGGAWSGTKDYQHFSSNGR</sequence>
<protein>
    <submittedName>
        <fullName evidence="3">M15 family metallopeptidase</fullName>
    </submittedName>
</protein>
<dbReference type="SUPFAM" id="SSF55166">
    <property type="entry name" value="Hedgehog/DD-peptidase"/>
    <property type="match status" value="1"/>
</dbReference>
<evidence type="ECO:0000313" key="4">
    <source>
        <dbReference type="Proteomes" id="UP000805614"/>
    </source>
</evidence>
<proteinExistence type="predicted"/>
<evidence type="ECO:0000313" key="3">
    <source>
        <dbReference type="EMBL" id="MBC6466794.1"/>
    </source>
</evidence>
<dbReference type="InterPro" id="IPR039561">
    <property type="entry name" value="Peptidase_M15C"/>
</dbReference>
<evidence type="ECO:0000256" key="1">
    <source>
        <dbReference type="SAM" id="MobiDB-lite"/>
    </source>
</evidence>
<dbReference type="Proteomes" id="UP000805614">
    <property type="component" value="Unassembled WGS sequence"/>
</dbReference>
<dbReference type="EMBL" id="JABVEC010000010">
    <property type="protein sequence ID" value="MBC6466794.1"/>
    <property type="molecule type" value="Genomic_DNA"/>
</dbReference>
<dbReference type="Pfam" id="PF13539">
    <property type="entry name" value="Peptidase_M15_4"/>
    <property type="match status" value="1"/>
</dbReference>
<reference evidence="3 4" key="1">
    <citation type="submission" date="2020-06" db="EMBL/GenBank/DDBJ databases">
        <title>Actinomadura xiongansis sp. nov., isolated from soil of Baiyangdian.</title>
        <authorList>
            <person name="Zhang X."/>
        </authorList>
    </citation>
    <scope>NUCLEOTIDE SEQUENCE [LARGE SCALE GENOMIC DNA]</scope>
    <source>
        <strain evidence="3 4">HBUM206468</strain>
    </source>
</reference>
<gene>
    <name evidence="3" type="ORF">HKK74_14965</name>
</gene>